<comment type="caution">
    <text evidence="1">The sequence shown here is derived from an EMBL/GenBank/DDBJ whole genome shotgun (WGS) entry which is preliminary data.</text>
</comment>
<dbReference type="EMBL" id="BLLF01001739">
    <property type="protein sequence ID" value="GFH20988.1"/>
    <property type="molecule type" value="Genomic_DNA"/>
</dbReference>
<sequence length="90" mass="9855">MKAWSQVAHHTPLTLELWDSAKAGISTQFHVVSDGSREAELVRVSVAGQHAYMFEKEDAVTFSPLAVFHTPQPDQPARTELIGDQALPAT</sequence>
<dbReference type="AlphaFoldDB" id="A0A699ZRF4"/>
<evidence type="ECO:0000313" key="1">
    <source>
        <dbReference type="EMBL" id="GFH20988.1"/>
    </source>
</evidence>
<feature type="non-terminal residue" evidence="1">
    <location>
        <position position="90"/>
    </location>
</feature>
<organism evidence="1 2">
    <name type="scientific">Haematococcus lacustris</name>
    <name type="common">Green alga</name>
    <name type="synonym">Haematococcus pluvialis</name>
    <dbReference type="NCBI Taxonomy" id="44745"/>
    <lineage>
        <taxon>Eukaryota</taxon>
        <taxon>Viridiplantae</taxon>
        <taxon>Chlorophyta</taxon>
        <taxon>core chlorophytes</taxon>
        <taxon>Chlorophyceae</taxon>
        <taxon>CS clade</taxon>
        <taxon>Chlamydomonadales</taxon>
        <taxon>Haematococcaceae</taxon>
        <taxon>Haematococcus</taxon>
    </lineage>
</organism>
<proteinExistence type="predicted"/>
<accession>A0A699ZRF4</accession>
<evidence type="ECO:0000313" key="2">
    <source>
        <dbReference type="Proteomes" id="UP000485058"/>
    </source>
</evidence>
<name>A0A699ZRF4_HAELA</name>
<protein>
    <submittedName>
        <fullName evidence="1">Uncharacterized protein</fullName>
    </submittedName>
</protein>
<feature type="non-terminal residue" evidence="1">
    <location>
        <position position="1"/>
    </location>
</feature>
<dbReference type="Proteomes" id="UP000485058">
    <property type="component" value="Unassembled WGS sequence"/>
</dbReference>
<reference evidence="1 2" key="1">
    <citation type="submission" date="2020-02" db="EMBL/GenBank/DDBJ databases">
        <title>Draft genome sequence of Haematococcus lacustris strain NIES-144.</title>
        <authorList>
            <person name="Morimoto D."/>
            <person name="Nakagawa S."/>
            <person name="Yoshida T."/>
            <person name="Sawayama S."/>
        </authorList>
    </citation>
    <scope>NUCLEOTIDE SEQUENCE [LARGE SCALE GENOMIC DNA]</scope>
    <source>
        <strain evidence="1 2">NIES-144</strain>
    </source>
</reference>
<keyword evidence="2" id="KW-1185">Reference proteome</keyword>
<gene>
    <name evidence="1" type="ORF">HaLaN_18201</name>
</gene>